<dbReference type="GO" id="GO:0004252">
    <property type="term" value="F:serine-type endopeptidase activity"/>
    <property type="evidence" value="ECO:0007669"/>
    <property type="project" value="UniProtKB-EC"/>
</dbReference>
<evidence type="ECO:0000259" key="26">
    <source>
        <dbReference type="PROSITE" id="PS50240"/>
    </source>
</evidence>
<dbReference type="Pfam" id="PF00089">
    <property type="entry name" value="Trypsin"/>
    <property type="match status" value="1"/>
</dbReference>
<keyword evidence="8 23" id="KW-0645">Protease</keyword>
<proteinExistence type="predicted"/>
<dbReference type="Gene3D" id="2.40.20.10">
    <property type="entry name" value="Plasminogen Kringle 4"/>
    <property type="match status" value="4"/>
</dbReference>
<feature type="domain" description="Kringle" evidence="25">
    <location>
        <begin position="406"/>
        <end position="484"/>
    </location>
</feature>
<dbReference type="EC" id="3.4.21.7" evidence="3"/>
<dbReference type="CDD" id="cd01099">
    <property type="entry name" value="PAN_AP_HGF"/>
    <property type="match status" value="1"/>
</dbReference>
<dbReference type="InterPro" id="IPR018056">
    <property type="entry name" value="Kringle_CS"/>
</dbReference>
<keyword evidence="9" id="KW-0356">Hemostasis</keyword>
<keyword evidence="12 23" id="KW-0378">Hydrolase</keyword>
<evidence type="ECO:0000256" key="7">
    <source>
        <dbReference type="ARBA" id="ARBA00022572"/>
    </source>
</evidence>
<reference evidence="27" key="1">
    <citation type="submission" date="2022-03" db="EMBL/GenBank/DDBJ databases">
        <authorList>
            <person name="Alioto T."/>
            <person name="Alioto T."/>
            <person name="Gomez Garrido J."/>
        </authorList>
    </citation>
    <scope>NUCLEOTIDE SEQUENCE</scope>
</reference>
<feature type="domain" description="Peptidase S1" evidence="26">
    <location>
        <begin position="607"/>
        <end position="834"/>
    </location>
</feature>
<comment type="subcellular location">
    <subcellularLocation>
        <location evidence="2">Secreted</location>
    </subcellularLocation>
</comment>
<dbReference type="SUPFAM" id="SSF57414">
    <property type="entry name" value="Hairpin loop containing domain-like"/>
    <property type="match status" value="1"/>
</dbReference>
<dbReference type="PROSITE" id="PS50240">
    <property type="entry name" value="TRYPSIN_DOM"/>
    <property type="match status" value="1"/>
</dbReference>
<name>A0AAD1REA0_PELCU</name>
<feature type="active site" description="Charge relay system" evidence="20">
    <location>
        <position position="691"/>
    </location>
</feature>
<keyword evidence="11" id="KW-0677">Repeat</keyword>
<dbReference type="Proteomes" id="UP001295444">
    <property type="component" value="Chromosome 02"/>
</dbReference>
<feature type="disulfide bond" evidence="22">
    <location>
        <begin position="221"/>
        <end position="298"/>
    </location>
</feature>
<dbReference type="GO" id="GO:0033993">
    <property type="term" value="P:response to lipid"/>
    <property type="evidence" value="ECO:0007669"/>
    <property type="project" value="UniProtKB-ARBA"/>
</dbReference>
<keyword evidence="13 23" id="KW-0720">Serine protease</keyword>
<keyword evidence="28" id="KW-1185">Reference proteome</keyword>
<evidence type="ECO:0000313" key="28">
    <source>
        <dbReference type="Proteomes" id="UP001295444"/>
    </source>
</evidence>
<dbReference type="PROSITE" id="PS50070">
    <property type="entry name" value="KRINGLE_2"/>
    <property type="match status" value="5"/>
</dbReference>
<dbReference type="FunFam" id="3.50.4.10:FF:000027">
    <property type="entry name" value="Plasminogen"/>
    <property type="match status" value="1"/>
</dbReference>
<feature type="region of interest" description="Disordered" evidence="24">
    <location>
        <begin position="533"/>
        <end position="553"/>
    </location>
</feature>
<feature type="domain" description="Kringle" evidence="25">
    <location>
        <begin position="220"/>
        <end position="298"/>
    </location>
</feature>
<dbReference type="CDD" id="cd00108">
    <property type="entry name" value="KR"/>
    <property type="match status" value="5"/>
</dbReference>
<evidence type="ECO:0000256" key="5">
    <source>
        <dbReference type="ARBA" id="ARBA00022525"/>
    </source>
</evidence>
<feature type="binding site" evidence="21">
    <location>
        <position position="462"/>
    </location>
    <ligand>
        <name>L-lysine</name>
        <dbReference type="ChEBI" id="CHEBI:32551"/>
    </ligand>
</feature>
<evidence type="ECO:0000256" key="17">
    <source>
        <dbReference type="ARBA" id="ARBA00023157"/>
    </source>
</evidence>
<dbReference type="Gene3D" id="3.50.4.10">
    <property type="entry name" value="Hepatocyte Growth Factor"/>
    <property type="match status" value="1"/>
</dbReference>
<evidence type="ECO:0000256" key="15">
    <source>
        <dbReference type="ARBA" id="ARBA00023145"/>
    </source>
</evidence>
<organism evidence="27 28">
    <name type="scientific">Pelobates cultripes</name>
    <name type="common">Western spadefoot toad</name>
    <dbReference type="NCBI Taxonomy" id="61616"/>
    <lineage>
        <taxon>Eukaryota</taxon>
        <taxon>Metazoa</taxon>
        <taxon>Chordata</taxon>
        <taxon>Craniata</taxon>
        <taxon>Vertebrata</taxon>
        <taxon>Euteleostomi</taxon>
        <taxon>Amphibia</taxon>
        <taxon>Batrachia</taxon>
        <taxon>Anura</taxon>
        <taxon>Pelobatoidea</taxon>
        <taxon>Pelobatidae</taxon>
        <taxon>Pelobates</taxon>
    </lineage>
</organism>
<dbReference type="InterPro" id="IPR033116">
    <property type="entry name" value="TRYPSIN_SER"/>
</dbReference>
<dbReference type="PROSITE" id="PS00021">
    <property type="entry name" value="KRINGLE_1"/>
    <property type="match status" value="5"/>
</dbReference>
<feature type="disulfide bond" evidence="22">
    <location>
        <begin position="332"/>
        <end position="371"/>
    </location>
</feature>
<dbReference type="SUPFAM" id="SSF50494">
    <property type="entry name" value="Trypsin-like serine proteases"/>
    <property type="match status" value="1"/>
</dbReference>
<dbReference type="SMART" id="SM00020">
    <property type="entry name" value="Tryp_SPc"/>
    <property type="match status" value="1"/>
</dbReference>
<keyword evidence="7 22" id="KW-0420">Kringle</keyword>
<keyword evidence="15" id="KW-0865">Zymogen</keyword>
<dbReference type="SMART" id="SM00130">
    <property type="entry name" value="KR"/>
    <property type="match status" value="5"/>
</dbReference>
<dbReference type="FunFam" id="2.40.20.10:FF:000004">
    <property type="entry name" value="Hepatocyte growth factor"/>
    <property type="match status" value="1"/>
</dbReference>
<dbReference type="PROSITE" id="PS00134">
    <property type="entry name" value="TRYPSIN_HIS"/>
    <property type="match status" value="1"/>
</dbReference>
<evidence type="ECO:0000256" key="9">
    <source>
        <dbReference type="ARBA" id="ARBA00022696"/>
    </source>
</evidence>
<dbReference type="Pfam" id="PF00024">
    <property type="entry name" value="PAN_1"/>
    <property type="match status" value="1"/>
</dbReference>
<comment type="catalytic activity">
    <reaction evidence="1">
        <text>Preferential cleavage: Lys-|-Xaa &gt; Arg-|-Xaa, higher selectivity than trypsin. Converts fibrin into soluble products.</text>
        <dbReference type="EC" id="3.4.21.7"/>
    </reaction>
</comment>
<dbReference type="InterPro" id="IPR003609">
    <property type="entry name" value="Pan_app"/>
</dbReference>
<dbReference type="InterPro" id="IPR023317">
    <property type="entry name" value="Pept_S1A_plasmin"/>
</dbReference>
<feature type="domain" description="Kringle" evidence="25">
    <location>
        <begin position="138"/>
        <end position="217"/>
    </location>
</feature>
<dbReference type="InterPro" id="IPR000001">
    <property type="entry name" value="Kringle"/>
</dbReference>
<accession>A0AAD1REA0</accession>
<keyword evidence="5" id="KW-0964">Secreted</keyword>
<evidence type="ECO:0000259" key="25">
    <source>
        <dbReference type="PROSITE" id="PS50070"/>
    </source>
</evidence>
<gene>
    <name evidence="27" type="ORF">PECUL_23A031431</name>
</gene>
<dbReference type="GO" id="GO:1901701">
    <property type="term" value="P:cellular response to oxygen-containing compound"/>
    <property type="evidence" value="ECO:0007669"/>
    <property type="project" value="UniProtKB-ARBA"/>
</dbReference>
<dbReference type="PANTHER" id="PTHR24261">
    <property type="entry name" value="PLASMINOGEN-RELATED"/>
    <property type="match status" value="1"/>
</dbReference>
<dbReference type="GO" id="GO:0007596">
    <property type="term" value="P:blood coagulation"/>
    <property type="evidence" value="ECO:0007669"/>
    <property type="project" value="UniProtKB-KW"/>
</dbReference>
<keyword evidence="10" id="KW-0732">Signal</keyword>
<dbReference type="FunFam" id="2.40.20.10:FF:000025">
    <property type="entry name" value="Plasminogen"/>
    <property type="match status" value="1"/>
</dbReference>
<feature type="binding site" evidence="21">
    <location>
        <position position="475"/>
    </location>
    <ligand>
        <name>L-lysine</name>
        <dbReference type="ChEBI" id="CHEBI:32551"/>
    </ligand>
</feature>
<dbReference type="FunFam" id="2.40.20.10:FF:000001">
    <property type="entry name" value="Urokinase-type plasminogen activator"/>
    <property type="match status" value="1"/>
</dbReference>
<dbReference type="AlphaFoldDB" id="A0AAD1REA0"/>
<sequence length="836" mass="92684">MAAGSPLATNRRLSIISPDRLRERRVSLPRITLGHHGVAKKVAHGSATRGSEVRGSIIDDYVKTEGAWTLGREKFYYKAKNEVECAEKCEAETKFICRSFLLSSKTQLCATLPDNRKSSTVTRRSDVTFYEKIKFLEDCIQGNGKDYRGTEAKTSSGKTCQEWSSTVPHLPNITPARFPNAGLEANFCRNPDGDANGPWCYTTDPATRFEYCKIPQCEEECMHCSGENYRGKISTTESGTECQEWENQTPHSHGYIPSNVPEKNLIKNYCRNPDGEPRPWCFTTNPSKRWEFCNIPRCATKPPPSTPGEQCLSGKGESYRGNIAVTVSGKTCQSWSSQAPHKHSRTPENYPCKNLERNYCRNPDGETMPWCYTTDSDSRWEYCEIPSCNAPTAGPSVPIAPAPGLECYDGSGSTYRGTTSLTVTGKKCQAWSSSIPHSHEKTPANYPNAGLEKNYCRNPDNDKGPWCFTTDPSVRWEFCNLKKCNEVTQTVQKPGQVTQAPITQDCISGKGEDYRGTTSTTIKGHTCQAWSSHSPHEHSSITPTTHPQSGLDKNYCRNPDGDVNGPWCFITTPGPLKWDYCDIPRCASNEIECGKPKKTQRKCFGRIVGGCEANPHSWPWQISIRTNFGMHFCGGTLINPQWVLTAAHCLERSNRPASYRVYLGIHKETGNEPSKQIRDVEKLIKPVGDSDIALMKLSSPALITDEVLPVCLPPENYVVPDRAECYVTGWGETKGTGKEGVLKEAGFPVIENKVCNSPEYLQNKVTSKELCAGNIHGGVDSCQGDSGGPLSCFDGEKYIIQGVTSWGLGCAQPMKPGVYVRVSMFISWIEKTIKEN</sequence>
<feature type="active site" description="Charge relay system" evidence="20">
    <location>
        <position position="786"/>
    </location>
</feature>
<dbReference type="FunFam" id="2.40.10.10:FF:000003">
    <property type="entry name" value="Transmembrane serine protease 3"/>
    <property type="match status" value="1"/>
</dbReference>
<feature type="disulfide bond" evidence="22">
    <location>
        <begin position="407"/>
        <end position="484"/>
    </location>
</feature>
<feature type="disulfide bond" evidence="22">
    <location>
        <begin position="311"/>
        <end position="388"/>
    </location>
</feature>
<evidence type="ECO:0000256" key="18">
    <source>
        <dbReference type="ARBA" id="ARBA00023281"/>
    </source>
</evidence>
<protein>
    <recommendedName>
        <fullName evidence="4">Plasminogen</fullName>
        <ecNumber evidence="3">3.4.21.7</ecNumber>
    </recommendedName>
</protein>
<keyword evidence="17 22" id="KW-1015">Disulfide bond</keyword>
<evidence type="ECO:0000256" key="23">
    <source>
        <dbReference type="RuleBase" id="RU363034"/>
    </source>
</evidence>
<comment type="caution">
    <text evidence="22">Lacks conserved residue(s) required for the propagation of feature annotation.</text>
</comment>
<dbReference type="Gene3D" id="2.40.10.10">
    <property type="entry name" value="Trypsin-like serine proteases"/>
    <property type="match status" value="1"/>
</dbReference>
<dbReference type="InterPro" id="IPR018114">
    <property type="entry name" value="TRYPSIN_HIS"/>
</dbReference>
<feature type="disulfide bond" evidence="22">
    <location>
        <begin position="242"/>
        <end position="281"/>
    </location>
</feature>
<dbReference type="InterPro" id="IPR013806">
    <property type="entry name" value="Kringle-like"/>
</dbReference>
<keyword evidence="18" id="KW-0280">Fibrinolysis</keyword>
<dbReference type="EMBL" id="OW240913">
    <property type="protein sequence ID" value="CAH2250842.1"/>
    <property type="molecule type" value="Genomic_DNA"/>
</dbReference>
<evidence type="ECO:0000256" key="13">
    <source>
        <dbReference type="ARBA" id="ARBA00022825"/>
    </source>
</evidence>
<evidence type="ECO:0000256" key="11">
    <source>
        <dbReference type="ARBA" id="ARBA00022737"/>
    </source>
</evidence>
<feature type="disulfide bond" evidence="22">
    <location>
        <begin position="428"/>
        <end position="467"/>
    </location>
</feature>
<dbReference type="PIRSF" id="PIRSF001150">
    <property type="entry name" value="Plasmin"/>
    <property type="match status" value="1"/>
</dbReference>
<evidence type="ECO:0000256" key="2">
    <source>
        <dbReference type="ARBA" id="ARBA00004613"/>
    </source>
</evidence>
<dbReference type="GO" id="GO:0005102">
    <property type="term" value="F:signaling receptor binding"/>
    <property type="evidence" value="ECO:0007669"/>
    <property type="project" value="TreeGrafter"/>
</dbReference>
<feature type="domain" description="Kringle" evidence="25">
    <location>
        <begin position="505"/>
        <end position="586"/>
    </location>
</feature>
<keyword evidence="14" id="KW-0094">Blood coagulation</keyword>
<dbReference type="InterPro" id="IPR009003">
    <property type="entry name" value="Peptidase_S1_PA"/>
</dbReference>
<evidence type="ECO:0000256" key="14">
    <source>
        <dbReference type="ARBA" id="ARBA00023084"/>
    </source>
</evidence>
<dbReference type="PROSITE" id="PS00135">
    <property type="entry name" value="TRYPSIN_SER"/>
    <property type="match status" value="1"/>
</dbReference>
<evidence type="ECO:0000256" key="12">
    <source>
        <dbReference type="ARBA" id="ARBA00022801"/>
    </source>
</evidence>
<keyword evidence="6" id="KW-0597">Phosphoprotein</keyword>
<dbReference type="GO" id="GO:0006508">
    <property type="term" value="P:proteolysis"/>
    <property type="evidence" value="ECO:0007669"/>
    <property type="project" value="UniProtKB-KW"/>
</dbReference>
<evidence type="ECO:0000256" key="24">
    <source>
        <dbReference type="SAM" id="MobiDB-lite"/>
    </source>
</evidence>
<comment type="function">
    <text evidence="19">Plasmin dissolves the fibrin of blood clots and acts as a proteolytic factor in a variety of other processes including embryonic development, tissue remodeling, tumor invasion, and inflammation. In ovulation, weakens the walls of the Graafian follicle. It activates the urokinase-type plasminogen activator, collagenases and several complement zymogens, such as C1, C4 and C5. Cleavage of fibronectin and laminin leads to cell detachment and apoptosis. Also cleaves fibrin, thrombospondin and von Willebrand factor. Its role in tissue remodeling and tumor invasion may be modulated by CSPG4. Binds to cells.</text>
</comment>
<dbReference type="InterPro" id="IPR043504">
    <property type="entry name" value="Peptidase_S1_PA_chymotrypsin"/>
</dbReference>
<dbReference type="SMART" id="SM00473">
    <property type="entry name" value="PAN_AP"/>
    <property type="match status" value="1"/>
</dbReference>
<evidence type="ECO:0000256" key="4">
    <source>
        <dbReference type="ARBA" id="ARBA00020043"/>
    </source>
</evidence>
<dbReference type="GO" id="GO:0005615">
    <property type="term" value="C:extracellular space"/>
    <property type="evidence" value="ECO:0007669"/>
    <property type="project" value="TreeGrafter"/>
</dbReference>
<evidence type="ECO:0000256" key="3">
    <source>
        <dbReference type="ARBA" id="ARBA00012184"/>
    </source>
</evidence>
<dbReference type="PRINTS" id="PR00722">
    <property type="entry name" value="CHYMOTRYPSIN"/>
</dbReference>
<dbReference type="InterPro" id="IPR001254">
    <property type="entry name" value="Trypsin_dom"/>
</dbReference>
<evidence type="ECO:0000256" key="19">
    <source>
        <dbReference type="ARBA" id="ARBA00093290"/>
    </source>
</evidence>
<evidence type="ECO:0000256" key="22">
    <source>
        <dbReference type="PROSITE-ProRule" id="PRU00121"/>
    </source>
</evidence>
<evidence type="ECO:0000256" key="16">
    <source>
        <dbReference type="ARBA" id="ARBA00023148"/>
    </source>
</evidence>
<dbReference type="PRINTS" id="PR00018">
    <property type="entry name" value="KRINGLE"/>
</dbReference>
<dbReference type="EMBL" id="OW240913">
    <property type="protein sequence ID" value="CAH2250844.1"/>
    <property type="molecule type" value="Genomic_DNA"/>
</dbReference>
<dbReference type="GO" id="GO:0042730">
    <property type="term" value="P:fibrinolysis"/>
    <property type="evidence" value="ECO:0007669"/>
    <property type="project" value="UniProtKB-KW"/>
</dbReference>
<feature type="domain" description="Kringle" evidence="25">
    <location>
        <begin position="310"/>
        <end position="388"/>
    </location>
</feature>
<dbReference type="GO" id="GO:0048771">
    <property type="term" value="P:tissue remodeling"/>
    <property type="evidence" value="ECO:0007669"/>
    <property type="project" value="UniProtKB-KW"/>
</dbReference>
<dbReference type="InterPro" id="IPR001314">
    <property type="entry name" value="Peptidase_S1A"/>
</dbReference>
<dbReference type="CDD" id="cd00190">
    <property type="entry name" value="Tryp_SPc"/>
    <property type="match status" value="1"/>
</dbReference>
<dbReference type="SUPFAM" id="SSF57440">
    <property type="entry name" value="Kringle-like"/>
    <property type="match status" value="5"/>
</dbReference>
<dbReference type="InterPro" id="IPR038178">
    <property type="entry name" value="Kringle_sf"/>
</dbReference>
<evidence type="ECO:0000256" key="21">
    <source>
        <dbReference type="PIRSR" id="PIRSR001150-2"/>
    </source>
</evidence>
<dbReference type="InterPro" id="IPR050759">
    <property type="entry name" value="Serine_protease_kringle"/>
</dbReference>
<dbReference type="FunFam" id="2.40.20.10:FF:000011">
    <property type="entry name" value="Plasminogen"/>
    <property type="match status" value="2"/>
</dbReference>
<evidence type="ECO:0000256" key="1">
    <source>
        <dbReference type="ARBA" id="ARBA00000717"/>
    </source>
</evidence>
<feature type="disulfide bond" evidence="22">
    <location>
        <begin position="456"/>
        <end position="479"/>
    </location>
</feature>
<feature type="binding site" evidence="21">
    <location>
        <position position="208"/>
    </location>
    <ligand>
        <name>L-lysine</name>
        <dbReference type="ChEBI" id="CHEBI:32551"/>
    </ligand>
</feature>
<evidence type="ECO:0000313" key="27">
    <source>
        <dbReference type="EMBL" id="CAH2250844.1"/>
    </source>
</evidence>
<feature type="binding site" evidence="21">
    <location>
        <position position="194"/>
    </location>
    <ligand>
        <name>L-lysine</name>
        <dbReference type="ChEBI" id="CHEBI:32551"/>
    </ligand>
</feature>
<evidence type="ECO:0000256" key="20">
    <source>
        <dbReference type="PIRSR" id="PIRSR001150-1"/>
    </source>
</evidence>
<dbReference type="Pfam" id="PF00051">
    <property type="entry name" value="Kringle"/>
    <property type="match status" value="5"/>
</dbReference>
<evidence type="ECO:0000256" key="10">
    <source>
        <dbReference type="ARBA" id="ARBA00022729"/>
    </source>
</evidence>
<feature type="disulfide bond" evidence="22">
    <location>
        <begin position="360"/>
        <end position="383"/>
    </location>
</feature>
<evidence type="ECO:0000256" key="6">
    <source>
        <dbReference type="ARBA" id="ARBA00022553"/>
    </source>
</evidence>
<feature type="active site" description="Charge relay system" evidence="20">
    <location>
        <position position="648"/>
    </location>
</feature>
<feature type="disulfide bond" evidence="22">
    <location>
        <begin position="270"/>
        <end position="293"/>
    </location>
</feature>
<keyword evidence="16" id="KW-0797">Tissue remodeling</keyword>
<dbReference type="PANTHER" id="PTHR24261:SF13">
    <property type="entry name" value="PLASMINOGEN"/>
    <property type="match status" value="1"/>
</dbReference>
<evidence type="ECO:0000256" key="8">
    <source>
        <dbReference type="ARBA" id="ARBA00022670"/>
    </source>
</evidence>